<dbReference type="OrthoDB" id="5894408at2"/>
<dbReference type="InterPro" id="IPR029787">
    <property type="entry name" value="Nucleotide_cyclase"/>
</dbReference>
<dbReference type="SMART" id="SM00267">
    <property type="entry name" value="GGDEF"/>
    <property type="match status" value="1"/>
</dbReference>
<dbReference type="InterPro" id="IPR035919">
    <property type="entry name" value="EAL_sf"/>
</dbReference>
<keyword evidence="1" id="KW-0472">Membrane</keyword>
<dbReference type="Pfam" id="PF16448">
    <property type="entry name" value="LapD_MoxY_N"/>
    <property type="match status" value="1"/>
</dbReference>
<accession>A0A0J8VFF7</accession>
<feature type="domain" description="HAMP" evidence="3">
    <location>
        <begin position="172"/>
        <end position="224"/>
    </location>
</feature>
<dbReference type="InterPro" id="IPR000160">
    <property type="entry name" value="GGDEF_dom"/>
</dbReference>
<feature type="transmembrane region" description="Helical" evidence="1">
    <location>
        <begin position="6"/>
        <end position="25"/>
    </location>
</feature>
<dbReference type="Gene3D" id="3.20.20.450">
    <property type="entry name" value="EAL domain"/>
    <property type="match status" value="1"/>
</dbReference>
<dbReference type="GO" id="GO:0007165">
    <property type="term" value="P:signal transduction"/>
    <property type="evidence" value="ECO:0007669"/>
    <property type="project" value="InterPro"/>
</dbReference>
<dbReference type="PANTHER" id="PTHR33121:SF79">
    <property type="entry name" value="CYCLIC DI-GMP PHOSPHODIESTERASE PDED-RELATED"/>
    <property type="match status" value="1"/>
</dbReference>
<dbReference type="Pfam" id="PF00990">
    <property type="entry name" value="GGDEF"/>
    <property type="match status" value="1"/>
</dbReference>
<dbReference type="SUPFAM" id="SSF55073">
    <property type="entry name" value="Nucleotide cyclase"/>
    <property type="match status" value="1"/>
</dbReference>
<evidence type="ECO:0000313" key="5">
    <source>
        <dbReference type="EMBL" id="PSW25479.1"/>
    </source>
</evidence>
<keyword evidence="6" id="KW-1185">Reference proteome</keyword>
<evidence type="ECO:0000259" key="4">
    <source>
        <dbReference type="PROSITE" id="PS50887"/>
    </source>
</evidence>
<dbReference type="SUPFAM" id="SSF141868">
    <property type="entry name" value="EAL domain-like"/>
    <property type="match status" value="1"/>
</dbReference>
<dbReference type="CDD" id="cd01948">
    <property type="entry name" value="EAL"/>
    <property type="match status" value="1"/>
</dbReference>
<dbReference type="PROSITE" id="PS50885">
    <property type="entry name" value="HAMP"/>
    <property type="match status" value="1"/>
</dbReference>
<dbReference type="SMART" id="SM00052">
    <property type="entry name" value="EAL"/>
    <property type="match status" value="1"/>
</dbReference>
<dbReference type="InterPro" id="IPR032244">
    <property type="entry name" value="LapD_MoxY_N"/>
</dbReference>
<dbReference type="EMBL" id="PYLZ01000003">
    <property type="protein sequence ID" value="PSW25479.1"/>
    <property type="molecule type" value="Genomic_DNA"/>
</dbReference>
<dbReference type="RefSeq" id="WP_048897517.1">
    <property type="nucleotide sequence ID" value="NZ_AP024853.1"/>
</dbReference>
<dbReference type="CDD" id="cd01949">
    <property type="entry name" value="GGDEF"/>
    <property type="match status" value="1"/>
</dbReference>
<dbReference type="GO" id="GO:0071111">
    <property type="term" value="F:cyclic-guanylate-specific phosphodiesterase activity"/>
    <property type="evidence" value="ECO:0007669"/>
    <property type="project" value="InterPro"/>
</dbReference>
<feature type="domain" description="EAL" evidence="2">
    <location>
        <begin position="403"/>
        <end position="640"/>
    </location>
</feature>
<dbReference type="Proteomes" id="UP000240481">
    <property type="component" value="Unassembled WGS sequence"/>
</dbReference>
<evidence type="ECO:0000259" key="2">
    <source>
        <dbReference type="PROSITE" id="PS50883"/>
    </source>
</evidence>
<dbReference type="Gene3D" id="6.20.270.20">
    <property type="entry name" value="LapD/MoxY periplasmic domain"/>
    <property type="match status" value="1"/>
</dbReference>
<dbReference type="InterPro" id="IPR050706">
    <property type="entry name" value="Cyclic-di-GMP_PDE-like"/>
</dbReference>
<protein>
    <submittedName>
        <fullName evidence="5">GGDEF domain-containing protein</fullName>
    </submittedName>
</protein>
<dbReference type="InterPro" id="IPR043128">
    <property type="entry name" value="Rev_trsase/Diguanyl_cyclase"/>
</dbReference>
<name>A0A0J8VFF7_9GAMM</name>
<proteinExistence type="predicted"/>
<feature type="domain" description="GGDEF" evidence="4">
    <location>
        <begin position="263"/>
        <end position="394"/>
    </location>
</feature>
<dbReference type="Gene3D" id="6.10.340.10">
    <property type="match status" value="1"/>
</dbReference>
<reference evidence="5 6" key="1">
    <citation type="submission" date="2018-01" db="EMBL/GenBank/DDBJ databases">
        <title>Whole genome sequencing of Histamine producing bacteria.</title>
        <authorList>
            <person name="Butler K."/>
        </authorList>
    </citation>
    <scope>NUCLEOTIDE SEQUENCE [LARGE SCALE GENOMIC DNA]</scope>
    <source>
        <strain evidence="5 6">DSM 24669</strain>
    </source>
</reference>
<dbReference type="InterPro" id="IPR003660">
    <property type="entry name" value="HAMP_dom"/>
</dbReference>
<keyword evidence="1" id="KW-1133">Transmembrane helix</keyword>
<dbReference type="Pfam" id="PF00672">
    <property type="entry name" value="HAMP"/>
    <property type="match status" value="1"/>
</dbReference>
<sequence length="640" mass="71404">MTLYRQLLSGMLLLLIVLIFGVFVVQFQTTKDFLQLQQENELDNTINSVGMALTPYLDKKDMVATESLINATFDGGFYQSVTLSLIEGDYRIERQYPSQIQGVPPLFTYLINLEPLSESRVLTSGWMQVAKLTVTTNPAFAYLKLWQASVQLFLGFIATSLLGAVMVSVFLRRVLTPLTAIQNSAKAMSNNEFKQPLLVPDIRELKDVVTAFNHMSLQLKSYIDHQAQEADKLRVRAYQDPVSGLANRHYLITKLDTLIAHKTFGGVILLRADFIADSYEKEGYEAGDELTVKLANSLKDLASDEITIARLNHAEFMLLVPHCSSGELTQLGRAVLQKSAALQSDPLNIAPLHAAVGLVIASDSDTSGSLLAQADNAVNQARQQATEHLFLIDSLDQTLRLGKQQWKRLVDHAISHDQLSLTFQPATDENNKVLHQEAFSTIYDGQKSYSAGQFLGAIEQLSAGPEFDRYVIAKITAMLVDNPELDPIAVNITQSSISDAGFMRWLGTLLKTNPQYRDRLLFELPEISFLNQLDNIELLCDIIHRNGFQFGIDNYGHNFSSVSYLHRFKPAYVKLDFAYTQHIDDALKADVLSSITRNAQALGIIAIASRIETQDQREKLSALMINGFQGYVTQQAVQED</sequence>
<evidence type="ECO:0000313" key="6">
    <source>
        <dbReference type="Proteomes" id="UP000240481"/>
    </source>
</evidence>
<dbReference type="Pfam" id="PF00563">
    <property type="entry name" value="EAL"/>
    <property type="match status" value="1"/>
</dbReference>
<keyword evidence="1" id="KW-0812">Transmembrane</keyword>
<evidence type="ECO:0000259" key="3">
    <source>
        <dbReference type="PROSITE" id="PS50885"/>
    </source>
</evidence>
<dbReference type="AlphaFoldDB" id="A0A0J8VFF7"/>
<dbReference type="Gene3D" id="3.30.70.270">
    <property type="match status" value="1"/>
</dbReference>
<dbReference type="PROSITE" id="PS50887">
    <property type="entry name" value="GGDEF"/>
    <property type="match status" value="1"/>
</dbReference>
<gene>
    <name evidence="5" type="ORF">C9I94_07500</name>
</gene>
<dbReference type="InterPro" id="IPR001633">
    <property type="entry name" value="EAL_dom"/>
</dbReference>
<organism evidence="5 6">
    <name type="scientific">Photobacterium swingsii</name>
    <dbReference type="NCBI Taxonomy" id="680026"/>
    <lineage>
        <taxon>Bacteria</taxon>
        <taxon>Pseudomonadati</taxon>
        <taxon>Pseudomonadota</taxon>
        <taxon>Gammaproteobacteria</taxon>
        <taxon>Vibrionales</taxon>
        <taxon>Vibrionaceae</taxon>
        <taxon>Photobacterium</taxon>
    </lineage>
</organism>
<dbReference type="PROSITE" id="PS50883">
    <property type="entry name" value="EAL"/>
    <property type="match status" value="1"/>
</dbReference>
<dbReference type="GO" id="GO:0016020">
    <property type="term" value="C:membrane"/>
    <property type="evidence" value="ECO:0007669"/>
    <property type="project" value="InterPro"/>
</dbReference>
<evidence type="ECO:0000256" key="1">
    <source>
        <dbReference type="SAM" id="Phobius"/>
    </source>
</evidence>
<dbReference type="Gene3D" id="3.30.110.200">
    <property type="match status" value="1"/>
</dbReference>
<dbReference type="STRING" id="680026.AB733_03585"/>
<dbReference type="PANTHER" id="PTHR33121">
    <property type="entry name" value="CYCLIC DI-GMP PHOSPHODIESTERASE PDEF"/>
    <property type="match status" value="1"/>
</dbReference>
<dbReference type="InterPro" id="IPR042461">
    <property type="entry name" value="LapD_MoxY_peri_C"/>
</dbReference>
<comment type="caution">
    <text evidence="5">The sequence shown here is derived from an EMBL/GenBank/DDBJ whole genome shotgun (WGS) entry which is preliminary data.</text>
</comment>
<dbReference type="SMART" id="SM00304">
    <property type="entry name" value="HAMP"/>
    <property type="match status" value="1"/>
</dbReference>